<organism evidence="4 5">
    <name type="scientific">Trypanosoma conorhini</name>
    <dbReference type="NCBI Taxonomy" id="83891"/>
    <lineage>
        <taxon>Eukaryota</taxon>
        <taxon>Discoba</taxon>
        <taxon>Euglenozoa</taxon>
        <taxon>Kinetoplastea</taxon>
        <taxon>Metakinetoplastina</taxon>
        <taxon>Trypanosomatida</taxon>
        <taxon>Trypanosomatidae</taxon>
        <taxon>Trypanosoma</taxon>
    </lineage>
</organism>
<dbReference type="PRINTS" id="PR00081">
    <property type="entry name" value="GDHRDH"/>
</dbReference>
<keyword evidence="2 4" id="KW-0560">Oxidoreductase</keyword>
<dbReference type="PANTHER" id="PTHR24320">
    <property type="entry name" value="RETINOL DEHYDROGENASE"/>
    <property type="match status" value="1"/>
</dbReference>
<dbReference type="PANTHER" id="PTHR24320:SF152">
    <property type="entry name" value="SHORT-CHAIN DEHYDROGENASE_REDUCTASE FAMILY PROTEIN"/>
    <property type="match status" value="1"/>
</dbReference>
<evidence type="ECO:0000256" key="3">
    <source>
        <dbReference type="SAM" id="SignalP"/>
    </source>
</evidence>
<dbReference type="SUPFAM" id="SSF51735">
    <property type="entry name" value="NAD(P)-binding Rossmann-fold domains"/>
    <property type="match status" value="1"/>
</dbReference>
<sequence length="429" mass="46847">MIHYVSSEAFAALACLLFLALAAAAHFFQWSFWSSMTKVETLVAVVSCAFACRGVASGRPCKWPRGVDFTSRVALVTGASSGVGYGVAQELSLHGWTVIMAGRDLMRLLKAKRSLAAQNPPGRLVVLGEVDLADLDSVRSFAASVLEQREKFPVSLLVNAAGVLRRHLHRCEDTGMEEMIATNVVGPMLLTNLLLPLLEEAADRSGASSRIVNVASSCHTFLGASRRCGPAEMLAALHPQPPGEGAAAAAKAVPPALEDFTLGNFVRYYGLSKLCVIWWTSVLARRVSLRFFRHGDGNHLKVFVACCHPGIITTRLYRDLFSQRVLDRIIYYPSLLIGKTWREGAQAALRAGIETENMVHGGYYMCTGEYGPNSGINCLSKDAMNMEEANKFCAWAEAQIEAQKNRPRQPGQGKKVARPKRVMRVTFVT</sequence>
<feature type="signal peptide" evidence="3">
    <location>
        <begin position="1"/>
        <end position="24"/>
    </location>
</feature>
<dbReference type="Pfam" id="PF00106">
    <property type="entry name" value="adh_short"/>
    <property type="match status" value="1"/>
</dbReference>
<keyword evidence="5" id="KW-1185">Reference proteome</keyword>
<dbReference type="Proteomes" id="UP000284403">
    <property type="component" value="Unassembled WGS sequence"/>
</dbReference>
<name>A0A3R7RW10_9TRYP</name>
<dbReference type="InterPro" id="IPR002347">
    <property type="entry name" value="SDR_fam"/>
</dbReference>
<dbReference type="GO" id="GO:0008667">
    <property type="term" value="F:2,3-dihydro-2,3-dihydroxybenzoate dehydrogenase activity"/>
    <property type="evidence" value="ECO:0007669"/>
    <property type="project" value="UniProtKB-EC"/>
</dbReference>
<dbReference type="RefSeq" id="XP_029227064.1">
    <property type="nucleotide sequence ID" value="XM_029372821.1"/>
</dbReference>
<evidence type="ECO:0000256" key="2">
    <source>
        <dbReference type="ARBA" id="ARBA00023002"/>
    </source>
</evidence>
<keyword evidence="3" id="KW-0732">Signal</keyword>
<dbReference type="EC" id="1.3.1.28" evidence="4"/>
<dbReference type="Gene3D" id="3.40.50.720">
    <property type="entry name" value="NAD(P)-binding Rossmann-like Domain"/>
    <property type="match status" value="1"/>
</dbReference>
<dbReference type="EMBL" id="MKKU01000374">
    <property type="protein sequence ID" value="RNF14180.1"/>
    <property type="molecule type" value="Genomic_DNA"/>
</dbReference>
<evidence type="ECO:0000313" key="4">
    <source>
        <dbReference type="EMBL" id="RNF14180.1"/>
    </source>
</evidence>
<reference evidence="4 5" key="1">
    <citation type="journal article" date="2018" name="BMC Genomics">
        <title>Genomic comparison of Trypanosoma conorhini and Trypanosoma rangeli to Trypanosoma cruzi strains of high and low virulence.</title>
        <authorList>
            <person name="Bradwell K.R."/>
            <person name="Koparde V.N."/>
            <person name="Matveyev A.V."/>
            <person name="Serrano M.G."/>
            <person name="Alves J.M."/>
            <person name="Parikh H."/>
            <person name="Huang B."/>
            <person name="Lee V."/>
            <person name="Espinosa-Alvarez O."/>
            <person name="Ortiz P.A."/>
            <person name="Costa-Martins A.G."/>
            <person name="Teixeira M.M."/>
            <person name="Buck G.A."/>
        </authorList>
    </citation>
    <scope>NUCLEOTIDE SEQUENCE [LARGE SCALE GENOMIC DNA]</scope>
    <source>
        <strain evidence="4 5">025E</strain>
    </source>
</reference>
<feature type="chain" id="PRO_5018764883" evidence="3">
    <location>
        <begin position="25"/>
        <end position="429"/>
    </location>
</feature>
<dbReference type="GeneID" id="40319542"/>
<evidence type="ECO:0000256" key="1">
    <source>
        <dbReference type="ARBA" id="ARBA00006484"/>
    </source>
</evidence>
<proteinExistence type="inferred from homology"/>
<dbReference type="OrthoDB" id="191139at2759"/>
<comment type="similarity">
    <text evidence="1">Belongs to the short-chain dehydrogenases/reductases (SDR) family.</text>
</comment>
<dbReference type="InterPro" id="IPR036291">
    <property type="entry name" value="NAD(P)-bd_dom_sf"/>
</dbReference>
<accession>A0A3R7RW10</accession>
<comment type="caution">
    <text evidence="4">The sequence shown here is derived from an EMBL/GenBank/DDBJ whole genome shotgun (WGS) entry which is preliminary data.</text>
</comment>
<evidence type="ECO:0000313" key="5">
    <source>
        <dbReference type="Proteomes" id="UP000284403"/>
    </source>
</evidence>
<protein>
    <submittedName>
        <fullName evidence="4">Putative short-chain dehydrogenase</fullName>
        <ecNumber evidence="4">1.3.1.28</ecNumber>
    </submittedName>
</protein>
<dbReference type="AlphaFoldDB" id="A0A3R7RW10"/>
<gene>
    <name evidence="4" type="ORF">Tco025E_05931</name>
</gene>